<comment type="similarity">
    <text evidence="2">In the N-terminal section; belongs to the phytochrome family.</text>
</comment>
<proteinExistence type="inferred from homology"/>
<dbReference type="InterPro" id="IPR013515">
    <property type="entry name" value="Phytochrome_cen-reg"/>
</dbReference>
<dbReference type="GO" id="GO:0000155">
    <property type="term" value="F:phosphorelay sensor kinase activity"/>
    <property type="evidence" value="ECO:0007669"/>
    <property type="project" value="InterPro"/>
</dbReference>
<dbReference type="InterPro" id="IPR003661">
    <property type="entry name" value="HisK_dim/P_dom"/>
</dbReference>
<dbReference type="InterPro" id="IPR003018">
    <property type="entry name" value="GAF"/>
</dbReference>
<dbReference type="PANTHER" id="PTHR43065:SF50">
    <property type="entry name" value="HISTIDINE KINASE"/>
    <property type="match status" value="1"/>
</dbReference>
<feature type="domain" description="Phytochrome chromophore attachment site" evidence="8">
    <location>
        <begin position="468"/>
        <end position="604"/>
    </location>
</feature>
<dbReference type="Proteomes" id="UP000182190">
    <property type="component" value="Unassembled WGS sequence"/>
</dbReference>
<keyword evidence="11" id="KW-1185">Reference proteome</keyword>
<sequence>MNRLDNTQQLQSKLDQQVLLHRITNRIRQSLELPGILTATVAEIRSFWGTDRVMIYQFSPDGSGEVVAESRDRDHLPSLLGLHFPADDIPPHAREMFCSLRQRTIINVGEGKFGISNDSGEAETPSGIDYRSLDPCHQAYLTAMGVQSSLAIPILLNPPHNLVGETPLLWGLLVSHHAEPQAIAETDIQVIQLLVDQLAIAITQANLLSQTRQKAGQEATINSIASLLHERPTIELQEALEATVKALSGVGGRLYIPAYSLSPTEVFTAGKQPHAPMGSASGILEEHPLWQHWLSQGYGNPSHYSTAPNQFLSPWVITDVYKEYQWRVLISAFQSTLIRGLLVLPIQSRQQLLGVLTIFREEIDTETLWAGEFDPSIKQMMPRQSFEIWRESKQGQAQSWTETELTLATALSRKFAMAIQQYRLYQEVQTLNINLERQIAERTSQLQRSLDFAKTLERITDQIRRTLDLNATLSCLVREVRVLLDTDRVVIYQLISGQAGEVVFEDRGKSIGSILGIKTPDDCFPQEMADLYRQGRMRAISDIYKENLALCHQEFLEDLCVKANLIVPINQESKLWGLLIAHECTNPRNWEVEELDILQQLADQAAIAIYQTELYQQSLQSAQNEQAKAQQLTQTLNELQKTQSQLIQTEKMLSLGRLVAGIAHEINNPINFIFGNLIYTGEYSQNLLNLIQLYQHYYPSPPPEIVKYISTIELDFITQDLPKIVESMQSGADRIRQLVLSLRNFARLDQADLKFVDLHEGIESTLLLLQHRLNLDSSEGPEIQVKREYGNLPPVECYASLLNQVFMNLLSNALDALALKSTGANQSYPEQTQPSLEIRTSLKDEITASPKVVISIIDNGAGIPNAVLTHIFDPFFTTKPVGQGTGLGLSISYQIIVEKHHGSLKCLSNWGIGTEFRIEIPVRQSLPDLAMDS</sequence>
<evidence type="ECO:0000259" key="9">
    <source>
        <dbReference type="PROSITE" id="PS50109"/>
    </source>
</evidence>
<dbReference type="OrthoDB" id="474548at2"/>
<dbReference type="InterPro" id="IPR029016">
    <property type="entry name" value="GAF-like_dom_sf"/>
</dbReference>
<dbReference type="InterPro" id="IPR036890">
    <property type="entry name" value="HATPase_C_sf"/>
</dbReference>
<dbReference type="InterPro" id="IPR005467">
    <property type="entry name" value="His_kinase_dom"/>
</dbReference>
<dbReference type="Pfam" id="PF00360">
    <property type="entry name" value="PHY"/>
    <property type="match status" value="1"/>
</dbReference>
<evidence type="ECO:0000313" key="10">
    <source>
        <dbReference type="EMBL" id="VXD20227.1"/>
    </source>
</evidence>
<evidence type="ECO:0000259" key="8">
    <source>
        <dbReference type="PROSITE" id="PS50046"/>
    </source>
</evidence>
<evidence type="ECO:0000256" key="1">
    <source>
        <dbReference type="ARBA" id="ARBA00000085"/>
    </source>
</evidence>
<dbReference type="GO" id="GO:0009584">
    <property type="term" value="P:detection of visible light"/>
    <property type="evidence" value="ECO:0007669"/>
    <property type="project" value="InterPro"/>
</dbReference>
<keyword evidence="7" id="KW-0175">Coiled coil</keyword>
<evidence type="ECO:0000256" key="3">
    <source>
        <dbReference type="ARBA" id="ARBA00012438"/>
    </source>
</evidence>
<dbReference type="CDD" id="cd00082">
    <property type="entry name" value="HisKA"/>
    <property type="match status" value="1"/>
</dbReference>
<name>A0A7Z9E0X4_9CYAN</name>
<evidence type="ECO:0000256" key="2">
    <source>
        <dbReference type="ARBA" id="ARBA00006402"/>
    </source>
</evidence>
<dbReference type="Gene3D" id="3.30.565.10">
    <property type="entry name" value="Histidine kinase-like ATPase, C-terminal domain"/>
    <property type="match status" value="1"/>
</dbReference>
<comment type="catalytic activity">
    <reaction evidence="1">
        <text>ATP + protein L-histidine = ADP + protein N-phospho-L-histidine.</text>
        <dbReference type="EC" id="2.7.13.3"/>
    </reaction>
</comment>
<dbReference type="SMART" id="SM00387">
    <property type="entry name" value="HATPase_c"/>
    <property type="match status" value="1"/>
</dbReference>
<dbReference type="EMBL" id="CZCS02000191">
    <property type="protein sequence ID" value="VXD20227.1"/>
    <property type="molecule type" value="Genomic_DNA"/>
</dbReference>
<dbReference type="Gene3D" id="1.10.287.130">
    <property type="match status" value="1"/>
</dbReference>
<dbReference type="Pfam" id="PF01590">
    <property type="entry name" value="GAF"/>
    <property type="match status" value="2"/>
</dbReference>
<dbReference type="Pfam" id="PF02518">
    <property type="entry name" value="HATPase_c"/>
    <property type="match status" value="1"/>
</dbReference>
<dbReference type="InterPro" id="IPR036097">
    <property type="entry name" value="HisK_dim/P_sf"/>
</dbReference>
<evidence type="ECO:0000256" key="5">
    <source>
        <dbReference type="ARBA" id="ARBA00022777"/>
    </source>
</evidence>
<feature type="domain" description="Histidine kinase" evidence="9">
    <location>
        <begin position="661"/>
        <end position="924"/>
    </location>
</feature>
<dbReference type="PROSITE" id="PS50109">
    <property type="entry name" value="HIS_KIN"/>
    <property type="match status" value="1"/>
</dbReference>
<dbReference type="AlphaFoldDB" id="A0A7Z9E0X4"/>
<feature type="domain" description="Phytochrome chromophore attachment site" evidence="8">
    <location>
        <begin position="32"/>
        <end position="197"/>
    </location>
</feature>
<keyword evidence="6" id="KW-0902">Two-component regulatory system</keyword>
<dbReference type="Gene3D" id="3.30.450.40">
    <property type="match status" value="3"/>
</dbReference>
<evidence type="ECO:0000256" key="7">
    <source>
        <dbReference type="SAM" id="Coils"/>
    </source>
</evidence>
<dbReference type="SMART" id="SM00388">
    <property type="entry name" value="HisKA"/>
    <property type="match status" value="1"/>
</dbReference>
<dbReference type="SMART" id="SM00065">
    <property type="entry name" value="GAF"/>
    <property type="match status" value="3"/>
</dbReference>
<dbReference type="SUPFAM" id="SSF47384">
    <property type="entry name" value="Homodimeric domain of signal transducing histidine kinase"/>
    <property type="match status" value="1"/>
</dbReference>
<feature type="coiled-coil region" evidence="7">
    <location>
        <begin position="619"/>
        <end position="652"/>
    </location>
</feature>
<organism evidence="10 11">
    <name type="scientific">Planktothrix paucivesiculata PCC 9631</name>
    <dbReference type="NCBI Taxonomy" id="671071"/>
    <lineage>
        <taxon>Bacteria</taxon>
        <taxon>Bacillati</taxon>
        <taxon>Cyanobacteriota</taxon>
        <taxon>Cyanophyceae</taxon>
        <taxon>Oscillatoriophycideae</taxon>
        <taxon>Oscillatoriales</taxon>
        <taxon>Microcoleaceae</taxon>
        <taxon>Planktothrix</taxon>
    </lineage>
</organism>
<dbReference type="PRINTS" id="PR00344">
    <property type="entry name" value="BCTRLSENSOR"/>
</dbReference>
<dbReference type="SUPFAM" id="SSF55781">
    <property type="entry name" value="GAF domain-like"/>
    <property type="match status" value="3"/>
</dbReference>
<dbReference type="InterPro" id="IPR004358">
    <property type="entry name" value="Sig_transdc_His_kin-like_C"/>
</dbReference>
<keyword evidence="4" id="KW-0597">Phosphoprotein</keyword>
<evidence type="ECO:0000256" key="4">
    <source>
        <dbReference type="ARBA" id="ARBA00022553"/>
    </source>
</evidence>
<keyword evidence="5 10" id="KW-0418">Kinase</keyword>
<gene>
    <name evidence="10" type="ORF">PL9631_500087</name>
</gene>
<dbReference type="SUPFAM" id="SSF55874">
    <property type="entry name" value="ATPase domain of HSP90 chaperone/DNA topoisomerase II/histidine kinase"/>
    <property type="match status" value="1"/>
</dbReference>
<comment type="caution">
    <text evidence="10">The sequence shown here is derived from an EMBL/GenBank/DDBJ whole genome shotgun (WGS) entry which is preliminary data.</text>
</comment>
<dbReference type="EC" id="2.7.13.3" evidence="3"/>
<accession>A0A7Z9E0X4</accession>
<dbReference type="PANTHER" id="PTHR43065">
    <property type="entry name" value="SENSOR HISTIDINE KINASE"/>
    <property type="match status" value="1"/>
</dbReference>
<dbReference type="RefSeq" id="WP_083618738.1">
    <property type="nucleotide sequence ID" value="NZ_LR735008.1"/>
</dbReference>
<reference evidence="10" key="1">
    <citation type="submission" date="2019-10" db="EMBL/GenBank/DDBJ databases">
        <authorList>
            <consortium name="Genoscope - CEA"/>
            <person name="William W."/>
        </authorList>
    </citation>
    <scope>NUCLEOTIDE SEQUENCE [LARGE SCALE GENOMIC DNA]</scope>
    <source>
        <strain evidence="10">BBR_PRJEB10994</strain>
    </source>
</reference>
<dbReference type="InterPro" id="IPR003594">
    <property type="entry name" value="HATPase_dom"/>
</dbReference>
<protein>
    <recommendedName>
        <fullName evidence="3">histidine kinase</fullName>
        <ecNumber evidence="3">2.7.13.3</ecNumber>
    </recommendedName>
</protein>
<dbReference type="PROSITE" id="PS50046">
    <property type="entry name" value="PHYTOCHROME_2"/>
    <property type="match status" value="2"/>
</dbReference>
<dbReference type="GO" id="GO:0006355">
    <property type="term" value="P:regulation of DNA-templated transcription"/>
    <property type="evidence" value="ECO:0007669"/>
    <property type="project" value="InterPro"/>
</dbReference>
<evidence type="ECO:0000256" key="6">
    <source>
        <dbReference type="ARBA" id="ARBA00023012"/>
    </source>
</evidence>
<evidence type="ECO:0000313" key="11">
    <source>
        <dbReference type="Proteomes" id="UP000182190"/>
    </source>
</evidence>
<keyword evidence="5 10" id="KW-0808">Transferase</keyword>
<dbReference type="InterPro" id="IPR016132">
    <property type="entry name" value="Phyto_chromo_attachment"/>
</dbReference>